<feature type="repeat" description="WD" evidence="4">
    <location>
        <begin position="161"/>
        <end position="203"/>
    </location>
</feature>
<dbReference type="InterPro" id="IPR039328">
    <property type="entry name" value="WDR89"/>
</dbReference>
<name>A0A2T7NHM7_POMCA</name>
<evidence type="ECO:0000256" key="5">
    <source>
        <dbReference type="SAM" id="MobiDB-lite"/>
    </source>
</evidence>
<evidence type="ECO:0000256" key="3">
    <source>
        <dbReference type="ARBA" id="ARBA00022737"/>
    </source>
</evidence>
<keyword evidence="7" id="KW-1185">Reference proteome</keyword>
<keyword evidence="2 4" id="KW-0853">WD repeat</keyword>
<evidence type="ECO:0000313" key="6">
    <source>
        <dbReference type="EMBL" id="PVD20652.1"/>
    </source>
</evidence>
<keyword evidence="3" id="KW-0677">Repeat</keyword>
<dbReference type="SMART" id="SM00320">
    <property type="entry name" value="WD40"/>
    <property type="match status" value="5"/>
</dbReference>
<dbReference type="PROSITE" id="PS50294">
    <property type="entry name" value="WD_REPEATS_REGION"/>
    <property type="match status" value="2"/>
</dbReference>
<dbReference type="STRING" id="400727.A0A2T7NHM7"/>
<evidence type="ECO:0000256" key="4">
    <source>
        <dbReference type="PROSITE-ProRule" id="PRU00221"/>
    </source>
</evidence>
<dbReference type="AlphaFoldDB" id="A0A2T7NHM7"/>
<evidence type="ECO:0000313" key="7">
    <source>
        <dbReference type="Proteomes" id="UP000245119"/>
    </source>
</evidence>
<reference evidence="6 7" key="1">
    <citation type="submission" date="2018-04" db="EMBL/GenBank/DDBJ databases">
        <title>The genome of golden apple snail Pomacea canaliculata provides insight into stress tolerance and invasive adaptation.</title>
        <authorList>
            <person name="Liu C."/>
            <person name="Liu B."/>
            <person name="Ren Y."/>
            <person name="Zhang Y."/>
            <person name="Wang H."/>
            <person name="Li S."/>
            <person name="Jiang F."/>
            <person name="Yin L."/>
            <person name="Zhang G."/>
            <person name="Qian W."/>
            <person name="Fan W."/>
        </authorList>
    </citation>
    <scope>NUCLEOTIDE SEQUENCE [LARGE SCALE GENOMIC DNA]</scope>
    <source>
        <strain evidence="6">SZHN2017</strain>
        <tissue evidence="6">Muscle</tissue>
    </source>
</reference>
<feature type="repeat" description="WD" evidence="4">
    <location>
        <begin position="68"/>
        <end position="110"/>
    </location>
</feature>
<evidence type="ECO:0000256" key="2">
    <source>
        <dbReference type="ARBA" id="ARBA00022574"/>
    </source>
</evidence>
<sequence length="343" mass="37695">MEIEELLKSLQNLRLQQKSAVTLEKTEPHYVLDLASQSGGGDCLLAATSSNHTIRLFSRERLVQTSVLKGHEDVVSAIHFFNTDPNILLSSSHDKTVRCWDIRANTEKEVQCFQGLSHCSVLSCDINANDKLIAGGTEKMKDDVFLLFWDKRKGKLLGCYSESHDDDITQVTFHPHLENFMASGSTDGLLSVFDIAQTSEDDALLSTFNTEATVGDSIHQITDIKEQLQDVEYFVDCIPTSAAGEIPLLVTGSHSGNMHIIDLTDSSNVRIVTSLTSGHSATVRCLNWDKKTCTLVTGAEDSLLCLWSPDATTASDLNARQSKMKAKKIKASRQSAPYGSKAR</sequence>
<gene>
    <name evidence="6" type="ORF">C0Q70_18810</name>
</gene>
<comment type="caution">
    <text evidence="6">The sequence shown here is derived from an EMBL/GenBank/DDBJ whole genome shotgun (WGS) entry which is preliminary data.</text>
</comment>
<protein>
    <recommendedName>
        <fullName evidence="1">WD repeat-containing protein 89</fullName>
    </recommendedName>
</protein>
<dbReference type="PANTHER" id="PTHR22889:SF0">
    <property type="entry name" value="WD REPEAT-CONTAINING PROTEIN 89"/>
    <property type="match status" value="1"/>
</dbReference>
<dbReference type="InterPro" id="IPR015943">
    <property type="entry name" value="WD40/YVTN_repeat-like_dom_sf"/>
</dbReference>
<dbReference type="InterPro" id="IPR001680">
    <property type="entry name" value="WD40_rpt"/>
</dbReference>
<dbReference type="Proteomes" id="UP000245119">
    <property type="component" value="Linkage Group LG12"/>
</dbReference>
<dbReference type="EMBL" id="PZQS01000012">
    <property type="protein sequence ID" value="PVD20652.1"/>
    <property type="molecule type" value="Genomic_DNA"/>
</dbReference>
<dbReference type="InterPro" id="IPR036322">
    <property type="entry name" value="WD40_repeat_dom_sf"/>
</dbReference>
<dbReference type="OrthoDB" id="25131at2759"/>
<dbReference type="Pfam" id="PF00400">
    <property type="entry name" value="WD40"/>
    <property type="match status" value="3"/>
</dbReference>
<accession>A0A2T7NHM7</accession>
<feature type="region of interest" description="Disordered" evidence="5">
    <location>
        <begin position="323"/>
        <end position="343"/>
    </location>
</feature>
<evidence type="ECO:0000256" key="1">
    <source>
        <dbReference type="ARBA" id="ARBA00021125"/>
    </source>
</evidence>
<dbReference type="SUPFAM" id="SSF50978">
    <property type="entry name" value="WD40 repeat-like"/>
    <property type="match status" value="1"/>
</dbReference>
<dbReference type="Gene3D" id="2.130.10.10">
    <property type="entry name" value="YVTN repeat-like/Quinoprotein amine dehydrogenase"/>
    <property type="match status" value="2"/>
</dbReference>
<dbReference type="PANTHER" id="PTHR22889">
    <property type="entry name" value="WD REPEAT-CONTAINING PROTEIN 89"/>
    <property type="match status" value="1"/>
</dbReference>
<proteinExistence type="predicted"/>
<feature type="repeat" description="WD" evidence="4">
    <location>
        <begin position="276"/>
        <end position="308"/>
    </location>
</feature>
<dbReference type="PROSITE" id="PS50082">
    <property type="entry name" value="WD_REPEATS_2"/>
    <property type="match status" value="3"/>
</dbReference>
<organism evidence="6 7">
    <name type="scientific">Pomacea canaliculata</name>
    <name type="common">Golden apple snail</name>
    <dbReference type="NCBI Taxonomy" id="400727"/>
    <lineage>
        <taxon>Eukaryota</taxon>
        <taxon>Metazoa</taxon>
        <taxon>Spiralia</taxon>
        <taxon>Lophotrochozoa</taxon>
        <taxon>Mollusca</taxon>
        <taxon>Gastropoda</taxon>
        <taxon>Caenogastropoda</taxon>
        <taxon>Architaenioglossa</taxon>
        <taxon>Ampullarioidea</taxon>
        <taxon>Ampullariidae</taxon>
        <taxon>Pomacea</taxon>
    </lineage>
</organism>